<gene>
    <name evidence="2" type="ORF">J2Z30_000564</name>
</gene>
<protein>
    <submittedName>
        <fullName evidence="2">Uncharacterized protein</fullName>
    </submittedName>
</protein>
<comment type="caution">
    <text evidence="2">The sequence shown here is derived from an EMBL/GenBank/DDBJ whole genome shotgun (WGS) entry which is preliminary data.</text>
</comment>
<feature type="compositionally biased region" description="Basic residues" evidence="1">
    <location>
        <begin position="264"/>
        <end position="279"/>
    </location>
</feature>
<keyword evidence="3" id="KW-1185">Reference proteome</keyword>
<evidence type="ECO:0000313" key="3">
    <source>
        <dbReference type="Proteomes" id="UP000756710"/>
    </source>
</evidence>
<dbReference type="EMBL" id="JAGGLR010000001">
    <property type="protein sequence ID" value="MBP2059568.1"/>
    <property type="molecule type" value="Genomic_DNA"/>
</dbReference>
<reference evidence="2 3" key="1">
    <citation type="submission" date="2021-03" db="EMBL/GenBank/DDBJ databases">
        <title>Genomic Encyclopedia of Type Strains, Phase IV (KMG-IV): sequencing the most valuable type-strain genomes for metagenomic binning, comparative biology and taxonomic classification.</title>
        <authorList>
            <person name="Goeker M."/>
        </authorList>
    </citation>
    <scope>NUCLEOTIDE SEQUENCE [LARGE SCALE GENOMIC DNA]</scope>
    <source>
        <strain evidence="2 3">DSM 41954</strain>
    </source>
</reference>
<evidence type="ECO:0000256" key="1">
    <source>
        <dbReference type="SAM" id="MobiDB-lite"/>
    </source>
</evidence>
<dbReference type="Proteomes" id="UP000756710">
    <property type="component" value="Unassembled WGS sequence"/>
</dbReference>
<feature type="compositionally biased region" description="Basic and acidic residues" evidence="1">
    <location>
        <begin position="219"/>
        <end position="228"/>
    </location>
</feature>
<feature type="compositionally biased region" description="Basic and acidic residues" evidence="1">
    <location>
        <begin position="252"/>
        <end position="263"/>
    </location>
</feature>
<sequence length="293" mass="32293">MSLHLEPDVAFGSIPEFGIAAAVADDRLFLDEVLRKHHFEYKAGLDVYLLPPEIPHNAAVKNVAAATREFQDAGLSVAADPRAVVPPDGDGLGPVPVRYPIALSEEARVPSDPAEVAEVIRDAMDEGIGAVGELDSLVDTATAWCNRLDSDEGRDMALRLHHVKYLVTALHDEVMSAVMELEDMSQGASKNSPPRSEVPTSNSRRRCTTPPAPAPQHLPRPDAREQLRSRFSRSRLLRTSRHPPTATPAERSLLHAREEDLAHRPRLRSHHAGRSVRPRRRPACWLRALAHLS</sequence>
<accession>A0ABS4MIR4</accession>
<organism evidence="2 3">
    <name type="scientific">Streptomyces iranensis</name>
    <dbReference type="NCBI Taxonomy" id="576784"/>
    <lineage>
        <taxon>Bacteria</taxon>
        <taxon>Bacillati</taxon>
        <taxon>Actinomycetota</taxon>
        <taxon>Actinomycetes</taxon>
        <taxon>Kitasatosporales</taxon>
        <taxon>Streptomycetaceae</taxon>
        <taxon>Streptomyces</taxon>
        <taxon>Streptomyces violaceusniger group</taxon>
    </lineage>
</organism>
<feature type="compositionally biased region" description="Basic residues" evidence="1">
    <location>
        <begin position="230"/>
        <end position="241"/>
    </location>
</feature>
<feature type="region of interest" description="Disordered" evidence="1">
    <location>
        <begin position="183"/>
        <end position="279"/>
    </location>
</feature>
<proteinExistence type="predicted"/>
<dbReference type="RefSeq" id="WP_209468519.1">
    <property type="nucleotide sequence ID" value="NZ_BAABDR010000060.1"/>
</dbReference>
<evidence type="ECO:0000313" key="2">
    <source>
        <dbReference type="EMBL" id="MBP2059568.1"/>
    </source>
</evidence>
<feature type="compositionally biased region" description="Polar residues" evidence="1">
    <location>
        <begin position="186"/>
        <end position="202"/>
    </location>
</feature>
<name>A0ABS4MIR4_9ACTN</name>